<dbReference type="Pfam" id="PF04241">
    <property type="entry name" value="DUF423"/>
    <property type="match status" value="1"/>
</dbReference>
<dbReference type="PANTHER" id="PTHR43461:SF1">
    <property type="entry name" value="TRANSMEMBRANE PROTEIN 256"/>
    <property type="match status" value="1"/>
</dbReference>
<evidence type="ECO:0008006" key="9">
    <source>
        <dbReference type="Google" id="ProtNLM"/>
    </source>
</evidence>
<protein>
    <recommendedName>
        <fullName evidence="9">DUF423 domain-containing protein</fullName>
    </recommendedName>
</protein>
<proteinExistence type="inferred from homology"/>
<evidence type="ECO:0000256" key="3">
    <source>
        <dbReference type="ARBA" id="ARBA00022692"/>
    </source>
</evidence>
<evidence type="ECO:0000313" key="8">
    <source>
        <dbReference type="Proteomes" id="UP000315003"/>
    </source>
</evidence>
<dbReference type="EMBL" id="CP036272">
    <property type="protein sequence ID" value="QDT59074.1"/>
    <property type="molecule type" value="Genomic_DNA"/>
</dbReference>
<evidence type="ECO:0000256" key="2">
    <source>
        <dbReference type="ARBA" id="ARBA00009694"/>
    </source>
</evidence>
<dbReference type="OrthoDB" id="9802121at2"/>
<comment type="similarity">
    <text evidence="2">Belongs to the UPF0382 family.</text>
</comment>
<evidence type="ECO:0000256" key="4">
    <source>
        <dbReference type="ARBA" id="ARBA00022989"/>
    </source>
</evidence>
<evidence type="ECO:0000313" key="7">
    <source>
        <dbReference type="EMBL" id="QDT59074.1"/>
    </source>
</evidence>
<keyword evidence="8" id="KW-1185">Reference proteome</keyword>
<gene>
    <name evidence="7" type="ORF">SV7mr_15800</name>
</gene>
<feature type="transmembrane region" description="Helical" evidence="6">
    <location>
        <begin position="77"/>
        <end position="99"/>
    </location>
</feature>
<dbReference type="AlphaFoldDB" id="A0A517SSH2"/>
<name>A0A517SSH2_9BACT</name>
<dbReference type="Proteomes" id="UP000315003">
    <property type="component" value="Chromosome"/>
</dbReference>
<keyword evidence="3 6" id="KW-0812">Transmembrane</keyword>
<comment type="subcellular location">
    <subcellularLocation>
        <location evidence="1">Membrane</location>
        <topology evidence="1">Multi-pass membrane protein</topology>
    </subcellularLocation>
</comment>
<accession>A0A517SSH2</accession>
<evidence type="ECO:0000256" key="6">
    <source>
        <dbReference type="SAM" id="Phobius"/>
    </source>
</evidence>
<keyword evidence="4 6" id="KW-1133">Transmembrane helix</keyword>
<evidence type="ECO:0000256" key="1">
    <source>
        <dbReference type="ARBA" id="ARBA00004141"/>
    </source>
</evidence>
<keyword evidence="5 6" id="KW-0472">Membrane</keyword>
<reference evidence="7 8" key="1">
    <citation type="submission" date="2019-02" db="EMBL/GenBank/DDBJ databases">
        <title>Deep-cultivation of Planctomycetes and their phenomic and genomic characterization uncovers novel biology.</title>
        <authorList>
            <person name="Wiegand S."/>
            <person name="Jogler M."/>
            <person name="Boedeker C."/>
            <person name="Pinto D."/>
            <person name="Vollmers J."/>
            <person name="Rivas-Marin E."/>
            <person name="Kohn T."/>
            <person name="Peeters S.H."/>
            <person name="Heuer A."/>
            <person name="Rast P."/>
            <person name="Oberbeckmann S."/>
            <person name="Bunk B."/>
            <person name="Jeske O."/>
            <person name="Meyerdierks A."/>
            <person name="Storesund J.E."/>
            <person name="Kallscheuer N."/>
            <person name="Luecker S."/>
            <person name="Lage O.M."/>
            <person name="Pohl T."/>
            <person name="Merkel B.J."/>
            <person name="Hornburger P."/>
            <person name="Mueller R.-W."/>
            <person name="Bruemmer F."/>
            <person name="Labrenz M."/>
            <person name="Spormann A.M."/>
            <person name="Op den Camp H."/>
            <person name="Overmann J."/>
            <person name="Amann R."/>
            <person name="Jetten M.S.M."/>
            <person name="Mascher T."/>
            <person name="Medema M.H."/>
            <person name="Devos D.P."/>
            <person name="Kaster A.-K."/>
            <person name="Ovreas L."/>
            <person name="Rohde M."/>
            <person name="Galperin M.Y."/>
            <person name="Jogler C."/>
        </authorList>
    </citation>
    <scope>NUCLEOTIDE SEQUENCE [LARGE SCALE GENOMIC DNA]</scope>
    <source>
        <strain evidence="7 8">SV_7m_r</strain>
    </source>
</reference>
<dbReference type="GO" id="GO:0005886">
    <property type="term" value="C:plasma membrane"/>
    <property type="evidence" value="ECO:0007669"/>
    <property type="project" value="TreeGrafter"/>
</dbReference>
<evidence type="ECO:0000256" key="5">
    <source>
        <dbReference type="ARBA" id="ARBA00023136"/>
    </source>
</evidence>
<sequence length="142" mass="14741">MVSTRWLVIVAGVSGALAVLLGAFAAHGLEALLADQQMEAELVAKRVGQFDVGARYHLIHSVGLFALAAFGDGSKRWLAASSLMIAGIVLFSGSLYVLVLTNTPMWGAVTPLGGLSWIASWLLIASLSGRLKQGLPVAPDAG</sequence>
<dbReference type="PANTHER" id="PTHR43461">
    <property type="entry name" value="TRANSMEMBRANE PROTEIN 256"/>
    <property type="match status" value="1"/>
</dbReference>
<dbReference type="InterPro" id="IPR006696">
    <property type="entry name" value="DUF423"/>
</dbReference>
<organism evidence="7 8">
    <name type="scientific">Stieleria bergensis</name>
    <dbReference type="NCBI Taxonomy" id="2528025"/>
    <lineage>
        <taxon>Bacteria</taxon>
        <taxon>Pseudomonadati</taxon>
        <taxon>Planctomycetota</taxon>
        <taxon>Planctomycetia</taxon>
        <taxon>Pirellulales</taxon>
        <taxon>Pirellulaceae</taxon>
        <taxon>Stieleria</taxon>
    </lineage>
</organism>
<feature type="transmembrane region" description="Helical" evidence="6">
    <location>
        <begin position="105"/>
        <end position="124"/>
    </location>
</feature>
<dbReference type="RefSeq" id="WP_145270696.1">
    <property type="nucleotide sequence ID" value="NZ_CP036272.1"/>
</dbReference>